<proteinExistence type="inferred from homology"/>
<dbReference type="InterPro" id="IPR023468">
    <property type="entry name" value="Riboflavin_kinase"/>
</dbReference>
<sequence length="310" mass="33306">MQLFRTARDLPESLLHGAVTIGNFDGVHRGHAALLERLKAQAERVGGPAIVFTFDPHPVRLLRPSETPPPLTWTDRKAELLFDLGVSAVISYPTDLALLSLTAGEFFESILRQTLAARAVVEGPNFYFGKGREGNVHTLAKLCESAGMTFEVVEPTIEAGAIVSSSRVRQLIVDGNVGEASQLLTRPYRIRGMVTHGAQRGSKIGFPTANVDAIDTLLPKLGVYAARAITSQGTFAAALNLGPNPTFGEHATKVEAHLLGFSGSLYGQPIELDFLAHLRDIRPFASIDALKQQLALDVAATQAIVARHSS</sequence>
<comment type="similarity">
    <text evidence="15">Belongs to the ribF family.</text>
</comment>
<dbReference type="SMART" id="SM00904">
    <property type="entry name" value="Flavokinase"/>
    <property type="match status" value="1"/>
</dbReference>
<evidence type="ECO:0000256" key="15">
    <source>
        <dbReference type="PIRNR" id="PIRNR004491"/>
    </source>
</evidence>
<comment type="catalytic activity">
    <reaction evidence="14 15">
        <text>FMN + ATP + H(+) = FAD + diphosphate</text>
        <dbReference type="Rhea" id="RHEA:17237"/>
        <dbReference type="ChEBI" id="CHEBI:15378"/>
        <dbReference type="ChEBI" id="CHEBI:30616"/>
        <dbReference type="ChEBI" id="CHEBI:33019"/>
        <dbReference type="ChEBI" id="CHEBI:57692"/>
        <dbReference type="ChEBI" id="CHEBI:58210"/>
        <dbReference type="EC" id="2.7.7.2"/>
    </reaction>
</comment>
<accession>D2R116</accession>
<keyword evidence="4 15" id="KW-0285">Flavoprotein</keyword>
<keyword evidence="9 15" id="KW-0418">Kinase</keyword>
<dbReference type="InterPro" id="IPR015865">
    <property type="entry name" value="Riboflavin_kinase_bac/euk"/>
</dbReference>
<comment type="catalytic activity">
    <reaction evidence="13 15">
        <text>riboflavin + ATP = FMN + ADP + H(+)</text>
        <dbReference type="Rhea" id="RHEA:14357"/>
        <dbReference type="ChEBI" id="CHEBI:15378"/>
        <dbReference type="ChEBI" id="CHEBI:30616"/>
        <dbReference type="ChEBI" id="CHEBI:57986"/>
        <dbReference type="ChEBI" id="CHEBI:58210"/>
        <dbReference type="ChEBI" id="CHEBI:456216"/>
        <dbReference type="EC" id="2.7.1.26"/>
    </reaction>
</comment>
<dbReference type="EC" id="2.7.1.26" evidence="15"/>
<keyword evidence="5 15" id="KW-0288">FMN</keyword>
<dbReference type="InterPro" id="IPR002606">
    <property type="entry name" value="Riboflavin_kinase_bac"/>
</dbReference>
<dbReference type="Pfam" id="PF06574">
    <property type="entry name" value="FAD_syn"/>
    <property type="match status" value="1"/>
</dbReference>
<dbReference type="EMBL" id="CP001848">
    <property type="protein sequence ID" value="ADB18501.1"/>
    <property type="molecule type" value="Genomic_DNA"/>
</dbReference>
<evidence type="ECO:0000256" key="12">
    <source>
        <dbReference type="ARBA" id="ARBA00023268"/>
    </source>
</evidence>
<dbReference type="UniPathway" id="UPA00277">
    <property type="reaction ID" value="UER00407"/>
</dbReference>
<dbReference type="GO" id="GO:0003919">
    <property type="term" value="F:FMN adenylyltransferase activity"/>
    <property type="evidence" value="ECO:0007669"/>
    <property type="project" value="UniProtKB-UniRule"/>
</dbReference>
<dbReference type="SUPFAM" id="SSF82114">
    <property type="entry name" value="Riboflavin kinase-like"/>
    <property type="match status" value="1"/>
</dbReference>
<reference evidence="17 18" key="1">
    <citation type="journal article" date="2009" name="Stand. Genomic Sci.">
        <title>Complete genome sequence of Pirellula staleyi type strain (ATCC 27377).</title>
        <authorList>
            <person name="Clum A."/>
            <person name="Tindall B.J."/>
            <person name="Sikorski J."/>
            <person name="Ivanova N."/>
            <person name="Mavrommatis K."/>
            <person name="Lucas S."/>
            <person name="Glavina del Rio T."/>
            <person name="Nolan M."/>
            <person name="Chen F."/>
            <person name="Tice H."/>
            <person name="Pitluck S."/>
            <person name="Cheng J.F."/>
            <person name="Chertkov O."/>
            <person name="Brettin T."/>
            <person name="Han C."/>
            <person name="Detter J.C."/>
            <person name="Kuske C."/>
            <person name="Bruce D."/>
            <person name="Goodwin L."/>
            <person name="Ovchinikova G."/>
            <person name="Pati A."/>
            <person name="Mikhailova N."/>
            <person name="Chen A."/>
            <person name="Palaniappan K."/>
            <person name="Land M."/>
            <person name="Hauser L."/>
            <person name="Chang Y.J."/>
            <person name="Jeffries C.D."/>
            <person name="Chain P."/>
            <person name="Rohde M."/>
            <person name="Goker M."/>
            <person name="Bristow J."/>
            <person name="Eisen J.A."/>
            <person name="Markowitz V."/>
            <person name="Hugenholtz P."/>
            <person name="Kyrpides N.C."/>
            <person name="Klenk H.P."/>
            <person name="Lapidus A."/>
        </authorList>
    </citation>
    <scope>NUCLEOTIDE SEQUENCE [LARGE SCALE GENOMIC DNA]</scope>
    <source>
        <strain evidence="18">ATCC 27377 / DSM 6068 / ICPB 4128</strain>
    </source>
</reference>
<gene>
    <name evidence="17" type="ordered locus">Psta_3846</name>
</gene>
<dbReference type="FunFam" id="3.40.50.620:FF:000021">
    <property type="entry name" value="Riboflavin biosynthesis protein"/>
    <property type="match status" value="1"/>
</dbReference>
<evidence type="ECO:0000256" key="1">
    <source>
        <dbReference type="ARBA" id="ARBA00002121"/>
    </source>
</evidence>
<dbReference type="HOGENOM" id="CLU_048437_0_0_0"/>
<organism evidence="17 18">
    <name type="scientific">Pirellula staleyi (strain ATCC 27377 / DSM 6068 / ICPB 4128)</name>
    <name type="common">Pirella staleyi</name>
    <dbReference type="NCBI Taxonomy" id="530564"/>
    <lineage>
        <taxon>Bacteria</taxon>
        <taxon>Pseudomonadati</taxon>
        <taxon>Planctomycetota</taxon>
        <taxon>Planctomycetia</taxon>
        <taxon>Pirellulales</taxon>
        <taxon>Pirellulaceae</taxon>
        <taxon>Pirellula</taxon>
    </lineage>
</organism>
<evidence type="ECO:0000256" key="13">
    <source>
        <dbReference type="ARBA" id="ARBA00047880"/>
    </source>
</evidence>
<dbReference type="CDD" id="cd02064">
    <property type="entry name" value="FAD_synthetase_N"/>
    <property type="match status" value="1"/>
</dbReference>
<dbReference type="GO" id="GO:0008531">
    <property type="term" value="F:riboflavin kinase activity"/>
    <property type="evidence" value="ECO:0007669"/>
    <property type="project" value="UniProtKB-UniRule"/>
</dbReference>
<evidence type="ECO:0000256" key="8">
    <source>
        <dbReference type="ARBA" id="ARBA00022741"/>
    </source>
</evidence>
<evidence type="ECO:0000256" key="4">
    <source>
        <dbReference type="ARBA" id="ARBA00022630"/>
    </source>
</evidence>
<dbReference type="GO" id="GO:0009231">
    <property type="term" value="P:riboflavin biosynthetic process"/>
    <property type="evidence" value="ECO:0007669"/>
    <property type="project" value="InterPro"/>
</dbReference>
<evidence type="ECO:0000256" key="7">
    <source>
        <dbReference type="ARBA" id="ARBA00022695"/>
    </source>
</evidence>
<evidence type="ECO:0000256" key="9">
    <source>
        <dbReference type="ARBA" id="ARBA00022777"/>
    </source>
</evidence>
<dbReference type="Pfam" id="PF01687">
    <property type="entry name" value="Flavokinase"/>
    <property type="match status" value="1"/>
</dbReference>
<dbReference type="NCBIfam" id="TIGR00083">
    <property type="entry name" value="ribF"/>
    <property type="match status" value="1"/>
</dbReference>
<dbReference type="GO" id="GO:0005524">
    <property type="term" value="F:ATP binding"/>
    <property type="evidence" value="ECO:0007669"/>
    <property type="project" value="UniProtKB-UniRule"/>
</dbReference>
<comment type="function">
    <text evidence="1">Catalyzes the phosphorylation of riboflavin to FMN followed by the adenylation of FMN to FAD.</text>
</comment>
<dbReference type="OrthoDB" id="9803667at2"/>
<evidence type="ECO:0000256" key="10">
    <source>
        <dbReference type="ARBA" id="ARBA00022827"/>
    </source>
</evidence>
<dbReference type="PIRSF" id="PIRSF004491">
    <property type="entry name" value="FAD_Synth"/>
    <property type="match status" value="1"/>
</dbReference>
<feature type="domain" description="Riboflavin kinase" evidence="16">
    <location>
        <begin position="183"/>
        <end position="306"/>
    </location>
</feature>
<evidence type="ECO:0000259" key="16">
    <source>
        <dbReference type="SMART" id="SM00904"/>
    </source>
</evidence>
<dbReference type="InterPro" id="IPR015864">
    <property type="entry name" value="FAD_synthase"/>
</dbReference>
<dbReference type="InterPro" id="IPR014729">
    <property type="entry name" value="Rossmann-like_a/b/a_fold"/>
</dbReference>
<keyword evidence="8 15" id="KW-0547">Nucleotide-binding</keyword>
<keyword evidence="18" id="KW-1185">Reference proteome</keyword>
<dbReference type="eggNOG" id="COG0196">
    <property type="taxonomic scope" value="Bacteria"/>
</dbReference>
<dbReference type="InterPro" id="IPR023465">
    <property type="entry name" value="Riboflavin_kinase_dom_sf"/>
</dbReference>
<evidence type="ECO:0000256" key="11">
    <source>
        <dbReference type="ARBA" id="ARBA00022840"/>
    </source>
</evidence>
<evidence type="ECO:0000313" key="18">
    <source>
        <dbReference type="Proteomes" id="UP000001887"/>
    </source>
</evidence>
<dbReference type="PANTHER" id="PTHR22749:SF6">
    <property type="entry name" value="RIBOFLAVIN KINASE"/>
    <property type="match status" value="1"/>
</dbReference>
<comment type="pathway">
    <text evidence="3 15">Cofactor biosynthesis; FMN biosynthesis; FMN from riboflavin (ATP route): step 1/1.</text>
</comment>
<evidence type="ECO:0000256" key="14">
    <source>
        <dbReference type="ARBA" id="ARBA00049494"/>
    </source>
</evidence>
<dbReference type="GO" id="GO:0009398">
    <property type="term" value="P:FMN biosynthetic process"/>
    <property type="evidence" value="ECO:0007669"/>
    <property type="project" value="UniProtKB-UniRule"/>
</dbReference>
<evidence type="ECO:0000256" key="3">
    <source>
        <dbReference type="ARBA" id="ARBA00005201"/>
    </source>
</evidence>
<dbReference type="Gene3D" id="3.40.50.620">
    <property type="entry name" value="HUPs"/>
    <property type="match status" value="1"/>
</dbReference>
<dbReference type="SUPFAM" id="SSF52374">
    <property type="entry name" value="Nucleotidylyl transferase"/>
    <property type="match status" value="1"/>
</dbReference>
<evidence type="ECO:0000313" key="17">
    <source>
        <dbReference type="EMBL" id="ADB18501.1"/>
    </source>
</evidence>
<evidence type="ECO:0000256" key="5">
    <source>
        <dbReference type="ARBA" id="ARBA00022643"/>
    </source>
</evidence>
<keyword evidence="12" id="KW-0511">Multifunctional enzyme</keyword>
<dbReference type="AlphaFoldDB" id="D2R116"/>
<name>D2R116_PIRSD</name>
<protein>
    <recommendedName>
        <fullName evidence="15">Riboflavin biosynthesis protein</fullName>
    </recommendedName>
    <domain>
        <recommendedName>
            <fullName evidence="15">Riboflavin kinase</fullName>
            <ecNumber evidence="15">2.7.1.26</ecNumber>
        </recommendedName>
        <alternativeName>
            <fullName evidence="15">Flavokinase</fullName>
        </alternativeName>
    </domain>
    <domain>
        <recommendedName>
            <fullName evidence="15">FMN adenylyltransferase</fullName>
            <ecNumber evidence="15">2.7.7.2</ecNumber>
        </recommendedName>
        <alternativeName>
            <fullName evidence="15">FAD pyrophosphorylase</fullName>
        </alternativeName>
        <alternativeName>
            <fullName evidence="15">FAD synthase</fullName>
        </alternativeName>
    </domain>
</protein>
<dbReference type="Proteomes" id="UP000001887">
    <property type="component" value="Chromosome"/>
</dbReference>
<dbReference type="GO" id="GO:0006747">
    <property type="term" value="P:FAD biosynthetic process"/>
    <property type="evidence" value="ECO:0007669"/>
    <property type="project" value="UniProtKB-UniRule"/>
</dbReference>
<keyword evidence="7 15" id="KW-0548">Nucleotidyltransferase</keyword>
<keyword evidence="10 15" id="KW-0274">FAD</keyword>
<dbReference type="InterPro" id="IPR004821">
    <property type="entry name" value="Cyt_trans-like"/>
</dbReference>
<comment type="pathway">
    <text evidence="2 15">Cofactor biosynthesis; FAD biosynthesis; FAD from FMN: step 1/1.</text>
</comment>
<dbReference type="KEGG" id="psl:Psta_3846"/>
<dbReference type="PANTHER" id="PTHR22749">
    <property type="entry name" value="RIBOFLAVIN KINASE/FMN ADENYLYLTRANSFERASE"/>
    <property type="match status" value="1"/>
</dbReference>
<evidence type="ECO:0000256" key="6">
    <source>
        <dbReference type="ARBA" id="ARBA00022679"/>
    </source>
</evidence>
<keyword evidence="6 15" id="KW-0808">Transferase</keyword>
<dbReference type="NCBIfam" id="TIGR00125">
    <property type="entry name" value="cyt_tran_rel"/>
    <property type="match status" value="1"/>
</dbReference>
<evidence type="ECO:0000256" key="2">
    <source>
        <dbReference type="ARBA" id="ARBA00004726"/>
    </source>
</evidence>
<dbReference type="UniPathway" id="UPA00276">
    <property type="reaction ID" value="UER00406"/>
</dbReference>
<dbReference type="STRING" id="530564.Psta_3846"/>
<keyword evidence="11 15" id="KW-0067">ATP-binding</keyword>
<dbReference type="EC" id="2.7.7.2" evidence="15"/>
<dbReference type="NCBIfam" id="NF004160">
    <property type="entry name" value="PRK05627.1-3"/>
    <property type="match status" value="1"/>
</dbReference>
<dbReference type="Gene3D" id="2.40.30.30">
    <property type="entry name" value="Riboflavin kinase-like"/>
    <property type="match status" value="1"/>
</dbReference>